<feature type="transmembrane region" description="Helical" evidence="1">
    <location>
        <begin position="192"/>
        <end position="214"/>
    </location>
</feature>
<keyword evidence="3" id="KW-1185">Reference proteome</keyword>
<name>A0A1C3RIP4_9PROT</name>
<dbReference type="STRING" id="1867952.MTBPR1_40107"/>
<organism evidence="2 3">
    <name type="scientific">Candidatus Terasakiella magnetica</name>
    <dbReference type="NCBI Taxonomy" id="1867952"/>
    <lineage>
        <taxon>Bacteria</taxon>
        <taxon>Pseudomonadati</taxon>
        <taxon>Pseudomonadota</taxon>
        <taxon>Alphaproteobacteria</taxon>
        <taxon>Rhodospirillales</taxon>
        <taxon>Terasakiellaceae</taxon>
        <taxon>Terasakiella</taxon>
    </lineage>
</organism>
<dbReference type="Proteomes" id="UP000231658">
    <property type="component" value="Unassembled WGS sequence"/>
</dbReference>
<sequence length="273" mass="30876">MEKKLDEKMPILAMVNGVYAVLSRNPMILLRAGLFPFLLVFLIALWSTPKSWGVESYYALRVVEWGLMVAFWTFYASQLQRFVLKGSMDGAVSFLPKLNAREGKYALASGLIFLPLSAFALWFDQPLFFHQPDILIMGGITALDGVSAHLYASLIVGWLIQLFAFVLPAITEDDPQSIKQLMRNSFHGLRHDFSRLFAASLVVVLPIWVLTFILRLVLHMPFFTRMAMGDDSSALAWNLIFIALETFKAFVGGGLLAMLWALAYGRWRNRNVM</sequence>
<feature type="transmembrane region" description="Helical" evidence="1">
    <location>
        <begin position="58"/>
        <end position="75"/>
    </location>
</feature>
<accession>A0A1C3RIP4</accession>
<dbReference type="OrthoDB" id="8440609at2"/>
<protein>
    <recommendedName>
        <fullName evidence="4">Transmembrane protein</fullName>
    </recommendedName>
</protein>
<keyword evidence="1" id="KW-0812">Transmembrane</keyword>
<proteinExistence type="predicted"/>
<keyword evidence="1" id="KW-0472">Membrane</keyword>
<dbReference type="RefSeq" id="WP_069189143.1">
    <property type="nucleotide sequence ID" value="NZ_FLYE01000034.1"/>
</dbReference>
<evidence type="ECO:0000256" key="1">
    <source>
        <dbReference type="SAM" id="Phobius"/>
    </source>
</evidence>
<reference evidence="2 3" key="1">
    <citation type="submission" date="2016-07" db="EMBL/GenBank/DDBJ databases">
        <authorList>
            <person name="Lefevre C.T."/>
        </authorList>
    </citation>
    <scope>NUCLEOTIDE SEQUENCE [LARGE SCALE GENOMIC DNA]</scope>
    <source>
        <strain evidence="2">PR1</strain>
    </source>
</reference>
<feature type="transmembrane region" description="Helical" evidence="1">
    <location>
        <begin position="28"/>
        <end position="46"/>
    </location>
</feature>
<keyword evidence="1" id="KW-1133">Transmembrane helix</keyword>
<dbReference type="AlphaFoldDB" id="A0A1C3RIP4"/>
<feature type="transmembrane region" description="Helical" evidence="1">
    <location>
        <begin position="105"/>
        <end position="123"/>
    </location>
</feature>
<evidence type="ECO:0008006" key="4">
    <source>
        <dbReference type="Google" id="ProtNLM"/>
    </source>
</evidence>
<gene>
    <name evidence="2" type="ORF">MTBPR1_40107</name>
</gene>
<feature type="transmembrane region" description="Helical" evidence="1">
    <location>
        <begin position="234"/>
        <end position="263"/>
    </location>
</feature>
<evidence type="ECO:0000313" key="2">
    <source>
        <dbReference type="EMBL" id="SCA57084.1"/>
    </source>
</evidence>
<evidence type="ECO:0000313" key="3">
    <source>
        <dbReference type="Proteomes" id="UP000231658"/>
    </source>
</evidence>
<dbReference type="EMBL" id="FLYE01000034">
    <property type="protein sequence ID" value="SCA57084.1"/>
    <property type="molecule type" value="Genomic_DNA"/>
</dbReference>
<feature type="transmembrane region" description="Helical" evidence="1">
    <location>
        <begin position="150"/>
        <end position="171"/>
    </location>
</feature>